<evidence type="ECO:0000256" key="7">
    <source>
        <dbReference type="SAM" id="Phobius"/>
    </source>
</evidence>
<evidence type="ECO:0000256" key="2">
    <source>
        <dbReference type="ARBA" id="ARBA00022475"/>
    </source>
</evidence>
<dbReference type="GO" id="GO:0005886">
    <property type="term" value="C:plasma membrane"/>
    <property type="evidence" value="ECO:0007669"/>
    <property type="project" value="UniProtKB-SubCell"/>
</dbReference>
<organism evidence="9">
    <name type="scientific">Candidatus Nitricoxidivorans perseverans</name>
    <dbReference type="NCBI Taxonomy" id="2975601"/>
    <lineage>
        <taxon>Bacteria</taxon>
        <taxon>Pseudomonadati</taxon>
        <taxon>Pseudomonadota</taxon>
        <taxon>Betaproteobacteria</taxon>
        <taxon>Nitrosomonadales</taxon>
        <taxon>Sterolibacteriaceae</taxon>
        <taxon>Candidatus Nitricoxidivorans</taxon>
    </lineage>
</organism>
<feature type="domain" description="Type II secretion system protein GspF" evidence="8">
    <location>
        <begin position="160"/>
        <end position="287"/>
    </location>
</feature>
<evidence type="ECO:0000256" key="1">
    <source>
        <dbReference type="ARBA" id="ARBA00004651"/>
    </source>
</evidence>
<dbReference type="PANTHER" id="PTHR35007:SF2">
    <property type="entry name" value="PILUS ASSEMBLE PROTEIN"/>
    <property type="match status" value="1"/>
</dbReference>
<keyword evidence="2" id="KW-1003">Cell membrane</keyword>
<dbReference type="AlphaFoldDB" id="A0AA49IY71"/>
<evidence type="ECO:0000313" key="9">
    <source>
        <dbReference type="EMBL" id="WIM05773.1"/>
    </source>
</evidence>
<dbReference type="Proteomes" id="UP001234916">
    <property type="component" value="Chromosome"/>
</dbReference>
<feature type="region of interest" description="Disordered" evidence="6">
    <location>
        <begin position="47"/>
        <end position="67"/>
    </location>
</feature>
<gene>
    <name evidence="9" type="ORF">OHM77_00360</name>
</gene>
<dbReference type="EMBL" id="CP107246">
    <property type="protein sequence ID" value="WIM05773.1"/>
    <property type="molecule type" value="Genomic_DNA"/>
</dbReference>
<dbReference type="KEGG" id="npv:OHM77_00360"/>
<protein>
    <submittedName>
        <fullName evidence="9">Type II secretion system F family protein</fullName>
    </submittedName>
</protein>
<feature type="transmembrane region" description="Helical" evidence="7">
    <location>
        <begin position="6"/>
        <end position="24"/>
    </location>
</feature>
<keyword evidence="3 7" id="KW-0812">Transmembrane</keyword>
<evidence type="ECO:0000256" key="5">
    <source>
        <dbReference type="ARBA" id="ARBA00023136"/>
    </source>
</evidence>
<dbReference type="InterPro" id="IPR018076">
    <property type="entry name" value="T2SS_GspF_dom"/>
</dbReference>
<comment type="subcellular location">
    <subcellularLocation>
        <location evidence="1">Cell membrane</location>
        <topology evidence="1">Multi-pass membrane protein</topology>
    </subcellularLocation>
</comment>
<sequence>MHWHWLIAVALLLAGAGLVLLLLVRQREGEETMRRFQEVLESREGVGWLSPENSEPGEHGAGMLKRVSRRSGHSVEIDLRRVGWTSQGRHTLYYATAAVAPVAGMLVGGVWGAMAGEGMDNVAVLAFLGFGAGYLLPPRILGWLAQKRQKVMREEMLAVLHLLRMLFDAGLSLEHALRVISEQGRELVPQMATEIGIALARINAGQERGDALEEMAAPLDLPELSDTVAILKQATRYGGSLRDSLTRFAALIEDRRMTGLREHVSKLSAKMTVVMVVFMFPALMLFLAGPGFLALANALARI</sequence>
<dbReference type="Pfam" id="PF00482">
    <property type="entry name" value="T2SSF"/>
    <property type="match status" value="1"/>
</dbReference>
<evidence type="ECO:0000256" key="6">
    <source>
        <dbReference type="SAM" id="MobiDB-lite"/>
    </source>
</evidence>
<accession>A0AA49IY71</accession>
<feature type="transmembrane region" description="Helical" evidence="7">
    <location>
        <begin position="91"/>
        <end position="111"/>
    </location>
</feature>
<feature type="transmembrane region" description="Helical" evidence="7">
    <location>
        <begin position="123"/>
        <end position="145"/>
    </location>
</feature>
<name>A0AA49IY71_9PROT</name>
<keyword evidence="5 7" id="KW-0472">Membrane</keyword>
<feature type="transmembrane region" description="Helical" evidence="7">
    <location>
        <begin position="271"/>
        <end position="296"/>
    </location>
</feature>
<dbReference type="PANTHER" id="PTHR35007">
    <property type="entry name" value="INTEGRAL MEMBRANE PROTEIN-RELATED"/>
    <property type="match status" value="1"/>
</dbReference>
<dbReference type="InterPro" id="IPR042094">
    <property type="entry name" value="T2SS_GspF_sf"/>
</dbReference>
<keyword evidence="4 7" id="KW-1133">Transmembrane helix</keyword>
<evidence type="ECO:0000256" key="3">
    <source>
        <dbReference type="ARBA" id="ARBA00022692"/>
    </source>
</evidence>
<reference evidence="9" key="1">
    <citation type="journal article" date="2023" name="Nat. Microbiol.">
        <title>Enrichment and characterization of a nitric oxide-reducing microbial community in a continuous bioreactor.</title>
        <authorList>
            <person name="Garrido-Amador P."/>
            <person name="Stortenbeker N."/>
            <person name="Wessels H.J.C.T."/>
            <person name="Speth D.R."/>
            <person name="Garcia-Heredia I."/>
            <person name="Kartal B."/>
        </authorList>
    </citation>
    <scope>NUCLEOTIDE SEQUENCE</scope>
    <source>
        <strain evidence="9">MAG1</strain>
    </source>
</reference>
<proteinExistence type="predicted"/>
<dbReference type="Gene3D" id="1.20.81.30">
    <property type="entry name" value="Type II secretion system (T2SS), domain F"/>
    <property type="match status" value="1"/>
</dbReference>
<evidence type="ECO:0000259" key="8">
    <source>
        <dbReference type="Pfam" id="PF00482"/>
    </source>
</evidence>
<evidence type="ECO:0000256" key="4">
    <source>
        <dbReference type="ARBA" id="ARBA00022989"/>
    </source>
</evidence>